<accession>A0A165PA45</accession>
<dbReference type="AlphaFoldDB" id="A0A165PA45"/>
<dbReference type="GO" id="GO:0016646">
    <property type="term" value="F:oxidoreductase activity, acting on the CH-NH group of donors, NAD or NADP as acceptor"/>
    <property type="evidence" value="ECO:0007669"/>
    <property type="project" value="UniProtKB-ARBA"/>
</dbReference>
<evidence type="ECO:0000256" key="3">
    <source>
        <dbReference type="ARBA" id="ARBA00022643"/>
    </source>
</evidence>
<gene>
    <name evidence="6" type="ORF">AWM68_00625</name>
</gene>
<dbReference type="InterPro" id="IPR002563">
    <property type="entry name" value="Flavin_Rdtase-like_dom"/>
</dbReference>
<evidence type="ECO:0000256" key="4">
    <source>
        <dbReference type="ARBA" id="ARBA00038054"/>
    </source>
</evidence>
<feature type="domain" description="Flavin reductase like" evidence="5">
    <location>
        <begin position="20"/>
        <end position="176"/>
    </location>
</feature>
<protein>
    <recommendedName>
        <fullName evidence="5">Flavin reductase like domain-containing protein</fullName>
    </recommendedName>
</protein>
<dbReference type="PANTHER" id="PTHR33798:SF5">
    <property type="entry name" value="FLAVIN REDUCTASE LIKE DOMAIN-CONTAINING PROTEIN"/>
    <property type="match status" value="1"/>
</dbReference>
<proteinExistence type="inferred from homology"/>
<keyword evidence="2" id="KW-0285">Flavoprotein</keyword>
<dbReference type="SUPFAM" id="SSF50475">
    <property type="entry name" value="FMN-binding split barrel"/>
    <property type="match status" value="1"/>
</dbReference>
<keyword evidence="3" id="KW-0288">FMN</keyword>
<evidence type="ECO:0000313" key="6">
    <source>
        <dbReference type="EMBL" id="KZE69505.1"/>
    </source>
</evidence>
<name>A0A165PA45_9BACL</name>
<dbReference type="Gene3D" id="2.30.110.10">
    <property type="entry name" value="Electron Transport, Fmn-binding Protein, Chain A"/>
    <property type="match status" value="1"/>
</dbReference>
<keyword evidence="7" id="KW-1185">Reference proteome</keyword>
<reference evidence="7" key="1">
    <citation type="submission" date="2016-01" db="EMBL/GenBank/DDBJ databases">
        <title>Draft genome of Chromobacterium sp. F49.</title>
        <authorList>
            <person name="Hong K.W."/>
        </authorList>
    </citation>
    <scope>NUCLEOTIDE SEQUENCE [LARGE SCALE GENOMIC DNA]</scope>
    <source>
        <strain evidence="7">P7IIIA</strain>
    </source>
</reference>
<dbReference type="RefSeq" id="WP_066237358.1">
    <property type="nucleotide sequence ID" value="NZ_LRFC01000001.1"/>
</dbReference>
<evidence type="ECO:0000256" key="2">
    <source>
        <dbReference type="ARBA" id="ARBA00022630"/>
    </source>
</evidence>
<dbReference type="GO" id="GO:0010181">
    <property type="term" value="F:FMN binding"/>
    <property type="evidence" value="ECO:0007669"/>
    <property type="project" value="InterPro"/>
</dbReference>
<evidence type="ECO:0000256" key="1">
    <source>
        <dbReference type="ARBA" id="ARBA00001917"/>
    </source>
</evidence>
<evidence type="ECO:0000313" key="7">
    <source>
        <dbReference type="Proteomes" id="UP000076567"/>
    </source>
</evidence>
<dbReference type="InterPro" id="IPR012349">
    <property type="entry name" value="Split_barrel_FMN-bd"/>
</dbReference>
<dbReference type="Pfam" id="PF01613">
    <property type="entry name" value="Flavin_Reduct"/>
    <property type="match status" value="1"/>
</dbReference>
<comment type="caution">
    <text evidence="6">The sequence shown here is derived from an EMBL/GenBank/DDBJ whole genome shotgun (WGS) entry which is preliminary data.</text>
</comment>
<evidence type="ECO:0000259" key="5">
    <source>
        <dbReference type="SMART" id="SM00903"/>
    </source>
</evidence>
<dbReference type="SMART" id="SM00903">
    <property type="entry name" value="Flavin_Reduct"/>
    <property type="match status" value="1"/>
</dbReference>
<sequence length="203" mass="22057">MKSIDPQHLSIKENYKFLTGSIIPRPIAFVSTLSKDGVLNAAPFSYFNALTSNPPLIAISIGRKDGVQKDTSRNAEATGEFVVHIPDESYIEAVNQTAANLGPAESEVELAKLTTVQSVKVKVPGIAESKIRMECVVERIIPLGGESDKPATDLLIGKVVHYHIADELYQDGRIDAEKLQPVGRLAGSNYVKLGETFSLDRPK</sequence>
<dbReference type="EMBL" id="LRFC01000001">
    <property type="protein sequence ID" value="KZE69505.1"/>
    <property type="molecule type" value="Genomic_DNA"/>
</dbReference>
<dbReference type="PANTHER" id="PTHR33798">
    <property type="entry name" value="FLAVOPROTEIN OXYGENASE"/>
    <property type="match status" value="1"/>
</dbReference>
<comment type="similarity">
    <text evidence="4">Belongs to the flavoredoxin family.</text>
</comment>
<dbReference type="Proteomes" id="UP000076567">
    <property type="component" value="Unassembled WGS sequence"/>
</dbReference>
<organism evidence="6 7">
    <name type="scientific">Fictibacillus phosphorivorans</name>
    <dbReference type="NCBI Taxonomy" id="1221500"/>
    <lineage>
        <taxon>Bacteria</taxon>
        <taxon>Bacillati</taxon>
        <taxon>Bacillota</taxon>
        <taxon>Bacilli</taxon>
        <taxon>Bacillales</taxon>
        <taxon>Fictibacillaceae</taxon>
        <taxon>Fictibacillus</taxon>
    </lineage>
</organism>
<comment type="cofactor">
    <cofactor evidence="1">
        <name>FMN</name>
        <dbReference type="ChEBI" id="CHEBI:58210"/>
    </cofactor>
</comment>
<dbReference type="OrthoDB" id="9794638at2"/>